<organism evidence="9 10">
    <name type="scientific">Xylaria arbuscula</name>
    <dbReference type="NCBI Taxonomy" id="114810"/>
    <lineage>
        <taxon>Eukaryota</taxon>
        <taxon>Fungi</taxon>
        <taxon>Dikarya</taxon>
        <taxon>Ascomycota</taxon>
        <taxon>Pezizomycotina</taxon>
        <taxon>Sordariomycetes</taxon>
        <taxon>Xylariomycetidae</taxon>
        <taxon>Xylariales</taxon>
        <taxon>Xylariaceae</taxon>
        <taxon>Xylaria</taxon>
    </lineage>
</organism>
<feature type="transmembrane region" description="Helical" evidence="7">
    <location>
        <begin position="68"/>
        <end position="90"/>
    </location>
</feature>
<comment type="caution">
    <text evidence="9">The sequence shown here is derived from an EMBL/GenBank/DDBJ whole genome shotgun (WGS) entry which is preliminary data.</text>
</comment>
<feature type="transmembrane region" description="Helical" evidence="7">
    <location>
        <begin position="12"/>
        <end position="32"/>
    </location>
</feature>
<comment type="subcellular location">
    <subcellularLocation>
        <location evidence="1">Membrane</location>
        <topology evidence="1">Multi-pass membrane protein</topology>
    </subcellularLocation>
</comment>
<evidence type="ECO:0000259" key="8">
    <source>
        <dbReference type="Pfam" id="PF13813"/>
    </source>
</evidence>
<evidence type="ECO:0000313" key="10">
    <source>
        <dbReference type="Proteomes" id="UP001148614"/>
    </source>
</evidence>
<proteinExistence type="inferred from homology"/>
<evidence type="ECO:0000256" key="7">
    <source>
        <dbReference type="SAM" id="Phobius"/>
    </source>
</evidence>
<accession>A0A9W8N856</accession>
<evidence type="ECO:0000256" key="4">
    <source>
        <dbReference type="ARBA" id="ARBA00022692"/>
    </source>
</evidence>
<evidence type="ECO:0000256" key="1">
    <source>
        <dbReference type="ARBA" id="ARBA00004141"/>
    </source>
</evidence>
<feature type="transmembrane region" description="Helical" evidence="7">
    <location>
        <begin position="110"/>
        <end position="131"/>
    </location>
</feature>
<dbReference type="EMBL" id="JANPWZ010001856">
    <property type="protein sequence ID" value="KAJ3562768.1"/>
    <property type="molecule type" value="Genomic_DNA"/>
</dbReference>
<evidence type="ECO:0000256" key="5">
    <source>
        <dbReference type="ARBA" id="ARBA00022989"/>
    </source>
</evidence>
<name>A0A9W8N856_9PEZI</name>
<keyword evidence="3" id="KW-0808">Transferase</keyword>
<dbReference type="PANTHER" id="PTHR31595:SF60">
    <property type="entry name" value="BIOSYNTHESIS PROTEIN (TRI7), PUTATIVE (AFU_ORTHOLOGUE AFUA_8G05970)-RELATED"/>
    <property type="match status" value="1"/>
</dbReference>
<evidence type="ECO:0000256" key="6">
    <source>
        <dbReference type="ARBA" id="ARBA00023136"/>
    </source>
</evidence>
<dbReference type="InterPro" id="IPR032805">
    <property type="entry name" value="Wax_synthase_dom"/>
</dbReference>
<evidence type="ECO:0000256" key="2">
    <source>
        <dbReference type="ARBA" id="ARBA00007282"/>
    </source>
</evidence>
<comment type="similarity">
    <text evidence="2">Belongs to the wax synthase family.</text>
</comment>
<dbReference type="GO" id="GO:0016020">
    <property type="term" value="C:membrane"/>
    <property type="evidence" value="ECO:0007669"/>
    <property type="project" value="UniProtKB-SubCell"/>
</dbReference>
<feature type="transmembrane region" description="Helical" evidence="7">
    <location>
        <begin position="196"/>
        <end position="215"/>
    </location>
</feature>
<dbReference type="InterPro" id="IPR044851">
    <property type="entry name" value="Wax_synthase"/>
</dbReference>
<keyword evidence="6 7" id="KW-0472">Membrane</keyword>
<feature type="domain" description="Wax synthase" evidence="8">
    <location>
        <begin position="151"/>
        <end position="238"/>
    </location>
</feature>
<evidence type="ECO:0000313" key="9">
    <source>
        <dbReference type="EMBL" id="KAJ3562768.1"/>
    </source>
</evidence>
<dbReference type="Pfam" id="PF13813">
    <property type="entry name" value="MBOAT_2"/>
    <property type="match status" value="1"/>
</dbReference>
<dbReference type="GO" id="GO:0006629">
    <property type="term" value="P:lipid metabolic process"/>
    <property type="evidence" value="ECO:0007669"/>
    <property type="project" value="InterPro"/>
</dbReference>
<reference evidence="9" key="1">
    <citation type="submission" date="2022-07" db="EMBL/GenBank/DDBJ databases">
        <title>Genome Sequence of Xylaria arbuscula.</title>
        <authorList>
            <person name="Buettner E."/>
        </authorList>
    </citation>
    <scope>NUCLEOTIDE SEQUENCE</scope>
    <source>
        <strain evidence="9">VT107</strain>
    </source>
</reference>
<dbReference type="VEuPathDB" id="FungiDB:F4678DRAFT_421761"/>
<keyword evidence="5 7" id="KW-1133">Transmembrane helix</keyword>
<protein>
    <recommendedName>
        <fullName evidence="8">Wax synthase domain-containing protein</fullName>
    </recommendedName>
</protein>
<feature type="transmembrane region" description="Helical" evidence="7">
    <location>
        <begin position="265"/>
        <end position="284"/>
    </location>
</feature>
<feature type="transmembrane region" description="Helical" evidence="7">
    <location>
        <begin position="235"/>
        <end position="253"/>
    </location>
</feature>
<dbReference type="GO" id="GO:0008374">
    <property type="term" value="F:O-acyltransferase activity"/>
    <property type="evidence" value="ECO:0007669"/>
    <property type="project" value="InterPro"/>
</dbReference>
<dbReference type="Proteomes" id="UP001148614">
    <property type="component" value="Unassembled WGS sequence"/>
</dbReference>
<gene>
    <name evidence="9" type="ORF">NPX13_g8442</name>
</gene>
<keyword evidence="10" id="KW-1185">Reference proteome</keyword>
<dbReference type="AlphaFoldDB" id="A0A9W8N856"/>
<keyword evidence="4 7" id="KW-0812">Transmembrane</keyword>
<dbReference type="PANTHER" id="PTHR31595">
    <property type="entry name" value="LONG-CHAIN-ALCOHOL O-FATTY-ACYLTRANSFERASE 3-RELATED"/>
    <property type="match status" value="1"/>
</dbReference>
<evidence type="ECO:0000256" key="3">
    <source>
        <dbReference type="ARBA" id="ARBA00022679"/>
    </source>
</evidence>
<sequence length="309" mass="34903">MSESSLASSRYPFALGAISECFGYYLVGKGLLWNLRRVGTKWEVKNIRVGREDNGGAWRRTTFILRRLVTTLIAYAALDAVTSGPAPKAALLSEQKQSLLSIRELSSEDVVFRSLNVIGFWLGAALVNLLLSNTAAILLVFAGTCDPADFPPLYGSIREAYTIRRFWGVFWHQLLRRVLTSHAEAMTHSVLPIKRFTIIIRYTRLILAFFISALIHYRSDVAMGVPVADSGTLRFFLLQGVFIVLEDGVSILLRDVLVTRRFDRLVGYLWVIFFLVWSTPTWSYPQQRLEVDAADLLPFHFLGLPKPQT</sequence>